<dbReference type="KEGG" id="sla:SERLADRAFT_349762"/>
<dbReference type="OrthoDB" id="7691805at2759"/>
<sequence length="87" mass="9796">MGHIAHKSLKHLVDSNLAEGIVLDSSEAISFCETCVQAKAIRKPFPKTSHTRAKHYAERIHSDLWGPAIVQDLKGKRYMLTFTDDFS</sequence>
<gene>
    <name evidence="1" type="ORF">SERLADRAFT_349762</name>
</gene>
<evidence type="ECO:0000313" key="1">
    <source>
        <dbReference type="EMBL" id="EGO24025.1"/>
    </source>
</evidence>
<dbReference type="EMBL" id="GL945435">
    <property type="protein sequence ID" value="EGO24025.1"/>
    <property type="molecule type" value="Genomic_DNA"/>
</dbReference>
<dbReference type="GeneID" id="18809226"/>
<organism>
    <name type="scientific">Serpula lacrymans var. lacrymans (strain S7.9)</name>
    <name type="common">Dry rot fungus</name>
    <dbReference type="NCBI Taxonomy" id="578457"/>
    <lineage>
        <taxon>Eukaryota</taxon>
        <taxon>Fungi</taxon>
        <taxon>Dikarya</taxon>
        <taxon>Basidiomycota</taxon>
        <taxon>Agaricomycotina</taxon>
        <taxon>Agaricomycetes</taxon>
        <taxon>Agaricomycetidae</taxon>
        <taxon>Boletales</taxon>
        <taxon>Coniophorineae</taxon>
        <taxon>Serpulaceae</taxon>
        <taxon>Serpula</taxon>
    </lineage>
</organism>
<dbReference type="HOGENOM" id="CLU_102301_4_2_1"/>
<name>F8NZK5_SERL9</name>
<evidence type="ECO:0008006" key="2">
    <source>
        <dbReference type="Google" id="ProtNLM"/>
    </source>
</evidence>
<protein>
    <recommendedName>
        <fullName evidence="2">GAG-pre-integrase domain-containing protein</fullName>
    </recommendedName>
</protein>
<dbReference type="PANTHER" id="PTHR42648:SF28">
    <property type="entry name" value="TRANSPOSON-ENCODED PROTEIN WITH RIBONUCLEASE H-LIKE AND RETROVIRUS ZINC FINGER-LIKE DOMAINS"/>
    <property type="match status" value="1"/>
</dbReference>
<dbReference type="InterPro" id="IPR039537">
    <property type="entry name" value="Retrotran_Ty1/copia-like"/>
</dbReference>
<proteinExistence type="predicted"/>
<reference evidence="1" key="1">
    <citation type="submission" date="2011-04" db="EMBL/GenBank/DDBJ databases">
        <title>Evolution of plant cell wall degrading machinery underlies the functional diversity of forest fungi.</title>
        <authorList>
            <consortium name="US DOE Joint Genome Institute (JGI-PGF)"/>
            <person name="Eastwood D.C."/>
            <person name="Floudas D."/>
            <person name="Binder M."/>
            <person name="Majcherczyk A."/>
            <person name="Schneider P."/>
            <person name="Aerts A."/>
            <person name="Asiegbu F.O."/>
            <person name="Baker S.E."/>
            <person name="Barry K."/>
            <person name="Bendiksby M."/>
            <person name="Blumentritt M."/>
            <person name="Coutinho P.M."/>
            <person name="Cullen D."/>
            <person name="Cullen D."/>
            <person name="Gathman A."/>
            <person name="Goodell B."/>
            <person name="Henrissat B."/>
            <person name="Ihrmark K."/>
            <person name="Kauserud H."/>
            <person name="Kohler A."/>
            <person name="LaButti K."/>
            <person name="Lapidus A."/>
            <person name="Lavin J.L."/>
            <person name="Lee Y.-H."/>
            <person name="Lindquist E."/>
            <person name="Lilly W."/>
            <person name="Lucas S."/>
            <person name="Morin E."/>
            <person name="Murat C."/>
            <person name="Oguiza J.A."/>
            <person name="Park J."/>
            <person name="Pisabarro A.G."/>
            <person name="Riley R."/>
            <person name="Rosling A."/>
            <person name="Salamov A."/>
            <person name="Schmidt O."/>
            <person name="Schmutz J."/>
            <person name="Skrede I."/>
            <person name="Stenlid J."/>
            <person name="Wiebenga A."/>
            <person name="Xie X."/>
            <person name="Kues U."/>
            <person name="Hibbett D.S."/>
            <person name="Hoffmeister D."/>
            <person name="Hogberg N."/>
            <person name="Martin F."/>
            <person name="Grigoriev I.V."/>
            <person name="Watkinson S.C."/>
        </authorList>
    </citation>
    <scope>NUCLEOTIDE SEQUENCE</scope>
    <source>
        <strain evidence="1">S7.9</strain>
    </source>
</reference>
<dbReference type="PANTHER" id="PTHR42648">
    <property type="entry name" value="TRANSPOSASE, PUTATIVE-RELATED"/>
    <property type="match status" value="1"/>
</dbReference>
<dbReference type="Proteomes" id="UP000008064">
    <property type="component" value="Unassembled WGS sequence"/>
</dbReference>
<accession>F8NZK5</accession>
<dbReference type="AlphaFoldDB" id="F8NZK5"/>
<dbReference type="RefSeq" id="XP_007319787.1">
    <property type="nucleotide sequence ID" value="XM_007319725.1"/>
</dbReference>